<reference evidence="3" key="3">
    <citation type="journal article" date="2000" name="Genome Res.">
        <title>RIKEN integrated sequence analysis (RISA) system--384-format sequencing pipeline with 384 multicapillary sequencer.</title>
        <authorList>
            <person name="Shibata K."/>
            <person name="Itoh M."/>
            <person name="Aizawa K."/>
            <person name="Nagaoka S."/>
            <person name="Sasaki N."/>
            <person name="Carninci P."/>
            <person name="Konno H."/>
            <person name="Akiyama J."/>
            <person name="Nishi K."/>
            <person name="Kitsunai T."/>
            <person name="Tashiro H."/>
            <person name="Itoh M."/>
            <person name="Sumi N."/>
            <person name="Ishii Y."/>
            <person name="Nakamura S."/>
            <person name="Hazama M."/>
            <person name="Nishine T."/>
            <person name="Harada A."/>
            <person name="Yamamoto R."/>
            <person name="Matsumoto H."/>
            <person name="Sakaguchi S."/>
            <person name="Ikegami T."/>
            <person name="Kashiwagi K."/>
            <person name="Fujiwake S."/>
            <person name="Inoue K."/>
            <person name="Togawa Y."/>
            <person name="Izawa M."/>
            <person name="Ohara E."/>
            <person name="Watahiki M."/>
            <person name="Yoneda Y."/>
            <person name="Ishikawa T."/>
            <person name="Ozawa K."/>
            <person name="Tanaka T."/>
            <person name="Matsuura S."/>
            <person name="Kawai J."/>
            <person name="Okazaki Y."/>
            <person name="Muramatsu M."/>
            <person name="Inoue Y."/>
            <person name="Kira A."/>
            <person name="Hayashizaki Y."/>
        </authorList>
    </citation>
    <scope>NUCLEOTIDE SEQUENCE</scope>
    <source>
        <strain evidence="3">C57BL/6J</strain>
    </source>
</reference>
<feature type="domain" description="Protein kinase" evidence="2">
    <location>
        <begin position="145"/>
        <end position="233"/>
    </location>
</feature>
<evidence type="ECO:0000313" key="3">
    <source>
        <dbReference type="EMBL" id="BAE26380.1"/>
    </source>
</evidence>
<reference evidence="3" key="8">
    <citation type="journal article" date="2005" name="Science">
        <title>Antisense Transcription in the Mammalian Transcriptome.</title>
        <authorList>
            <consortium name="RIKEN Genome Exploration Research Group and Genome Science Group (Genome Network Project Core Group) and the FANTOM Consortium"/>
        </authorList>
    </citation>
    <scope>NUCLEOTIDE SEQUENCE</scope>
    <source>
        <strain evidence="3">C57BL/6J</strain>
    </source>
</reference>
<reference evidence="3" key="6">
    <citation type="submission" date="2004-03" db="EMBL/GenBank/DDBJ databases">
        <authorList>
            <person name="Arakawa T."/>
            <person name="Carninci P."/>
            <person name="Fukuda S."/>
            <person name="Hashizume W."/>
            <person name="Hayashida K."/>
            <person name="Hori F."/>
            <person name="Iida J."/>
            <person name="Imamura K."/>
            <person name="Imotani K."/>
            <person name="Itoh M."/>
            <person name="Kanagawa S."/>
            <person name="Kawai J."/>
            <person name="Kojima M."/>
            <person name="Konno H."/>
            <person name="Murata M."/>
            <person name="Nakamura M."/>
            <person name="Ninomiya N."/>
            <person name="Nishiyori H."/>
            <person name="Nomura K."/>
            <person name="Ohno M."/>
            <person name="Sakazume N."/>
            <person name="Sano H."/>
            <person name="Sasaki D."/>
            <person name="Shibata K."/>
            <person name="Shiraki T."/>
            <person name="Tagami M."/>
            <person name="Tagami Y."/>
            <person name="Waki K."/>
            <person name="Watahiki A."/>
            <person name="Muramatsu M."/>
            <person name="Hayashizaki Y."/>
        </authorList>
    </citation>
    <scope>NUCLEOTIDE SEQUENCE</scope>
    <source>
        <strain evidence="3">C57BL/6J</strain>
    </source>
</reference>
<evidence type="ECO:0000313" key="4">
    <source>
        <dbReference type="MGI" id="MGI:3651549"/>
    </source>
</evidence>
<reference evidence="3" key="5">
    <citation type="journal article" date="2002" name="Nature">
        <title>Analysis of the mouse transcriptome based on functional annotation of 60,770 full-length cDNAs.</title>
        <authorList>
            <consortium name="The FANTOM Consortium and the RIKEN Genome Exploration Research Group Phase I and II Team"/>
        </authorList>
    </citation>
    <scope>NUCLEOTIDE SEQUENCE</scope>
    <source>
        <strain evidence="3">C57BL/6J</strain>
    </source>
</reference>
<reference evidence="3" key="1">
    <citation type="journal article" date="1999" name="Methods Enzymol.">
        <title>High-efficiency full-length cDNA cloning.</title>
        <authorList>
            <person name="Carninci P."/>
            <person name="Hayashizaki Y."/>
        </authorList>
    </citation>
    <scope>NUCLEOTIDE SEQUENCE</scope>
    <source>
        <strain evidence="3">C57BL/6J</strain>
    </source>
</reference>
<dbReference type="GO" id="GO:0005524">
    <property type="term" value="F:ATP binding"/>
    <property type="evidence" value="ECO:0007669"/>
    <property type="project" value="InterPro"/>
</dbReference>
<reference evidence="3" key="4">
    <citation type="journal article" date="2001" name="Nature">
        <title>Functional annotation of a full-length mouse cDNA collection.</title>
        <authorList>
            <consortium name="The RIKEN Genome Exploration Research Group Phase II Team and the FANTOM Consortium"/>
        </authorList>
    </citation>
    <scope>NUCLEOTIDE SEQUENCE</scope>
    <source>
        <strain evidence="3">C57BL/6J</strain>
    </source>
</reference>
<dbReference type="PROSITE" id="PS50011">
    <property type="entry name" value="PROTEIN_KINASE_DOM"/>
    <property type="match status" value="1"/>
</dbReference>
<dbReference type="GO" id="GO:0004672">
    <property type="term" value="F:protein kinase activity"/>
    <property type="evidence" value="ECO:0007669"/>
    <property type="project" value="InterPro"/>
</dbReference>
<feature type="region of interest" description="Disordered" evidence="1">
    <location>
        <begin position="1"/>
        <end position="21"/>
    </location>
</feature>
<organism evidence="3">
    <name type="scientific">Mus musculus</name>
    <name type="common">Mouse</name>
    <dbReference type="NCBI Taxonomy" id="10090"/>
    <lineage>
        <taxon>Eukaryota</taxon>
        <taxon>Metazoa</taxon>
        <taxon>Chordata</taxon>
        <taxon>Craniata</taxon>
        <taxon>Vertebrata</taxon>
        <taxon>Euteleostomi</taxon>
        <taxon>Mammalia</taxon>
        <taxon>Eutheria</taxon>
        <taxon>Euarchontoglires</taxon>
        <taxon>Glires</taxon>
        <taxon>Rodentia</taxon>
        <taxon>Myomorpha</taxon>
        <taxon>Muroidea</taxon>
        <taxon>Muridae</taxon>
        <taxon>Murinae</taxon>
        <taxon>Mus</taxon>
        <taxon>Mus</taxon>
    </lineage>
</organism>
<protein>
    <recommendedName>
        <fullName evidence="2">Protein kinase domain-containing protein</fullName>
    </recommendedName>
</protein>
<evidence type="ECO:0000259" key="2">
    <source>
        <dbReference type="PROSITE" id="PS50011"/>
    </source>
</evidence>
<sequence length="233" mass="26701">MGCSPAVQETERSLSSPHMPQRHLHNWYKPLPWAIFKREGAQLSGVWTSSWPKMKAQNRIFLRSCVALARKVAGCLELKMALPQKLCGSLQEGGRLSGAEDGATSEVLCLSPGRWPVAWSRRWRRLLSCHQKRQGVDEEALSEHYKILKTLGEGAFWKVKFNNCLFVQVMEAVKILTKRRKNSLIKSKLEMMKTLFHPAIIKLLHSINKEHLYVCGTQSERVDRHNFGIWLPT</sequence>
<dbReference type="AlphaFoldDB" id="Q3ULR8"/>
<dbReference type="MGI" id="MGI:3651549">
    <property type="gene designation" value="Gm14149"/>
</dbReference>
<name>Q3ULR8_MOUSE</name>
<dbReference type="InterPro" id="IPR000719">
    <property type="entry name" value="Prot_kinase_dom"/>
</dbReference>
<dbReference type="InterPro" id="IPR011009">
    <property type="entry name" value="Kinase-like_dom_sf"/>
</dbReference>
<dbReference type="AGR" id="MGI:3651549"/>
<reference evidence="3" key="2">
    <citation type="journal article" date="2000" name="Genome Res.">
        <title>Normalization and subtraction of cap-trapper-selected cDNAs to prepare full-length cDNA libraries for rapid discovery of new genes.</title>
        <authorList>
            <person name="Carninci P."/>
            <person name="Shibata Y."/>
            <person name="Hayatsu N."/>
            <person name="Sugahara Y."/>
            <person name="Shibata K."/>
            <person name="Itoh M."/>
            <person name="Konno H."/>
            <person name="Okazaki Y."/>
            <person name="Muramatsu M."/>
            <person name="Hayashizaki Y."/>
        </authorList>
    </citation>
    <scope>NUCLEOTIDE SEQUENCE</scope>
    <source>
        <strain evidence="3">C57BL/6J</strain>
    </source>
</reference>
<dbReference type="SUPFAM" id="SSF56112">
    <property type="entry name" value="Protein kinase-like (PK-like)"/>
    <property type="match status" value="1"/>
</dbReference>
<reference evidence="3" key="7">
    <citation type="journal article" date="2005" name="Science">
        <title>The Transcriptional Landscape of the Mammalian Genome.</title>
        <authorList>
            <consortium name="The FANTOM Consortium"/>
            <consortium name="Riken Genome Exploration Research Group and Genome Science Group (Genome Network Project Core Group)"/>
        </authorList>
    </citation>
    <scope>NUCLEOTIDE SEQUENCE</scope>
    <source>
        <strain evidence="3">C57BL/6J</strain>
    </source>
</reference>
<proteinExistence type="evidence at transcript level"/>
<gene>
    <name evidence="4" type="primary">Gm14149</name>
    <name evidence="4" type="synonym">OTTMUSG00000015804</name>
</gene>
<dbReference type="EMBL" id="AK145348">
    <property type="protein sequence ID" value="BAE26380.1"/>
    <property type="molecule type" value="mRNA"/>
</dbReference>
<dbReference type="Gene3D" id="3.30.200.20">
    <property type="entry name" value="Phosphorylase Kinase, domain 1"/>
    <property type="match status" value="1"/>
</dbReference>
<evidence type="ECO:0000256" key="1">
    <source>
        <dbReference type="SAM" id="MobiDB-lite"/>
    </source>
</evidence>
<accession>Q3ULR8</accession>